<keyword evidence="2" id="KW-1185">Reference proteome</keyword>
<proteinExistence type="predicted"/>
<evidence type="ECO:0000313" key="1">
    <source>
        <dbReference type="EMBL" id="PLW82082.1"/>
    </source>
</evidence>
<dbReference type="Proteomes" id="UP000234845">
    <property type="component" value="Unassembled WGS sequence"/>
</dbReference>
<dbReference type="AlphaFoldDB" id="A0A2N5Y114"/>
<accession>A0A2N5Y114</accession>
<name>A0A2N5Y114_9GAMM</name>
<evidence type="ECO:0000313" key="2">
    <source>
        <dbReference type="Proteomes" id="UP000234845"/>
    </source>
</evidence>
<sequence length="253" mass="29247">MEEIYLFHDRTYLSKYFKSFDKVNLIEDGRANYQGRKIVRNYLKRTLRFVLGYSYQYQFLGESSEISSVYLMKPEYAPCCIKGKVKPLTEFVNRLSNDTVRTIISFFRVEAMESNAILVLTQGLDIAGLCSKKDKLNIYYVLVQKLLDYYSPKIVVKIHPSEDIKEYTKLFAGFSRVTIISGHVPFEAISLKIDGKHDLKVYSLRTSSFSLGPNSSVNVLNLIDSVDMWTRFSSDEILETAINELVRLYDQNL</sequence>
<dbReference type="InterPro" id="IPR010866">
    <property type="entry name" value="A-2_8-polyST"/>
</dbReference>
<dbReference type="EMBL" id="PKLZ01000008">
    <property type="protein sequence ID" value="PLW82082.1"/>
    <property type="molecule type" value="Genomic_DNA"/>
</dbReference>
<reference evidence="2" key="1">
    <citation type="submission" date="2017-11" db="EMBL/GenBank/DDBJ databases">
        <title>The draft genome sequence of Chromatocurvus sp. F02.</title>
        <authorList>
            <person name="Du Z.-J."/>
            <person name="Chang Y.-Q."/>
        </authorList>
    </citation>
    <scope>NUCLEOTIDE SEQUENCE [LARGE SCALE GENOMIC DNA]</scope>
    <source>
        <strain evidence="2">F02</strain>
    </source>
</reference>
<comment type="caution">
    <text evidence="1">The sequence shown here is derived from an EMBL/GenBank/DDBJ whole genome shotgun (WGS) entry which is preliminary data.</text>
</comment>
<dbReference type="Pfam" id="PF07388">
    <property type="entry name" value="A-2_8-polyST"/>
    <property type="match status" value="1"/>
</dbReference>
<organism evidence="1 2">
    <name type="scientific">Kineobactrum sediminis</name>
    <dbReference type="NCBI Taxonomy" id="1905677"/>
    <lineage>
        <taxon>Bacteria</taxon>
        <taxon>Pseudomonadati</taxon>
        <taxon>Pseudomonadota</taxon>
        <taxon>Gammaproteobacteria</taxon>
        <taxon>Cellvibrionales</taxon>
        <taxon>Halieaceae</taxon>
        <taxon>Kineobactrum</taxon>
    </lineage>
</organism>
<gene>
    <name evidence="1" type="ORF">CWI75_09780</name>
</gene>
<protein>
    <submittedName>
        <fullName evidence="1">Uncharacterized protein</fullName>
    </submittedName>
</protein>